<gene>
    <name evidence="7" type="ORF">S03H2_45599</name>
</gene>
<feature type="non-terminal residue" evidence="7">
    <location>
        <position position="149"/>
    </location>
</feature>
<accession>X1ISP3</accession>
<keyword evidence="2" id="KW-1003">Cell membrane</keyword>
<protein>
    <submittedName>
        <fullName evidence="7">Uncharacterized protein</fullName>
    </submittedName>
</protein>
<dbReference type="PANTHER" id="PTHR30213">
    <property type="entry name" value="INNER MEMBRANE PROTEIN YHJD"/>
    <property type="match status" value="1"/>
</dbReference>
<evidence type="ECO:0000256" key="4">
    <source>
        <dbReference type="ARBA" id="ARBA00022989"/>
    </source>
</evidence>
<dbReference type="Pfam" id="PF03631">
    <property type="entry name" value="Virul_fac_BrkB"/>
    <property type="match status" value="1"/>
</dbReference>
<name>X1ISP3_9ZZZZ</name>
<keyword evidence="3 6" id="KW-0812">Transmembrane</keyword>
<evidence type="ECO:0000313" key="7">
    <source>
        <dbReference type="EMBL" id="GAH72285.1"/>
    </source>
</evidence>
<comment type="caution">
    <text evidence="7">The sequence shown here is derived from an EMBL/GenBank/DDBJ whole genome shotgun (WGS) entry which is preliminary data.</text>
</comment>
<keyword evidence="5 6" id="KW-0472">Membrane</keyword>
<reference evidence="7" key="1">
    <citation type="journal article" date="2014" name="Front. Microbiol.">
        <title>High frequency of phylogenetically diverse reductive dehalogenase-homologous genes in deep subseafloor sedimentary metagenomes.</title>
        <authorList>
            <person name="Kawai M."/>
            <person name="Futagami T."/>
            <person name="Toyoda A."/>
            <person name="Takaki Y."/>
            <person name="Nishi S."/>
            <person name="Hori S."/>
            <person name="Arai W."/>
            <person name="Tsubouchi T."/>
            <person name="Morono Y."/>
            <person name="Uchiyama I."/>
            <person name="Ito T."/>
            <person name="Fujiyama A."/>
            <person name="Inagaki F."/>
            <person name="Takami H."/>
        </authorList>
    </citation>
    <scope>NUCLEOTIDE SEQUENCE</scope>
    <source>
        <strain evidence="7">Expedition CK06-06</strain>
    </source>
</reference>
<evidence type="ECO:0000256" key="1">
    <source>
        <dbReference type="ARBA" id="ARBA00004651"/>
    </source>
</evidence>
<dbReference type="InterPro" id="IPR017039">
    <property type="entry name" value="Virul_fac_BrkB"/>
</dbReference>
<feature type="transmembrane region" description="Helical" evidence="6">
    <location>
        <begin position="30"/>
        <end position="53"/>
    </location>
</feature>
<evidence type="ECO:0000256" key="6">
    <source>
        <dbReference type="SAM" id="Phobius"/>
    </source>
</evidence>
<evidence type="ECO:0000256" key="5">
    <source>
        <dbReference type="ARBA" id="ARBA00023136"/>
    </source>
</evidence>
<feature type="transmembrane region" description="Helical" evidence="6">
    <location>
        <begin position="98"/>
        <end position="119"/>
    </location>
</feature>
<comment type="subcellular location">
    <subcellularLocation>
        <location evidence="1">Cell membrane</location>
        <topology evidence="1">Multi-pass membrane protein</topology>
    </subcellularLocation>
</comment>
<dbReference type="EMBL" id="BARU01028582">
    <property type="protein sequence ID" value="GAH72285.1"/>
    <property type="molecule type" value="Genomic_DNA"/>
</dbReference>
<dbReference type="AlphaFoldDB" id="X1ISP3"/>
<evidence type="ECO:0000256" key="2">
    <source>
        <dbReference type="ARBA" id="ARBA00022475"/>
    </source>
</evidence>
<dbReference type="GO" id="GO:0005886">
    <property type="term" value="C:plasma membrane"/>
    <property type="evidence" value="ECO:0007669"/>
    <property type="project" value="UniProtKB-SubCell"/>
</dbReference>
<dbReference type="PANTHER" id="PTHR30213:SF1">
    <property type="entry name" value="INNER MEMBRANE PROTEIN YHJD"/>
    <property type="match status" value="1"/>
</dbReference>
<evidence type="ECO:0000256" key="3">
    <source>
        <dbReference type="ARBA" id="ARBA00022692"/>
    </source>
</evidence>
<proteinExistence type="predicted"/>
<sequence>MSKSESVVKFLKELYHIWITERPSTLAAALAYYSLFSFAPVIFIAFSIASFFIDVQALVGEIIKRVENTLGAEAAQFIQETVLSISQTATGGSTLTTLIGYLALIFAASMLFFQLQYALNTIWKVPVAEKQGTLALIKSRFMAFLMVIG</sequence>
<organism evidence="7">
    <name type="scientific">marine sediment metagenome</name>
    <dbReference type="NCBI Taxonomy" id="412755"/>
    <lineage>
        <taxon>unclassified sequences</taxon>
        <taxon>metagenomes</taxon>
        <taxon>ecological metagenomes</taxon>
    </lineage>
</organism>
<keyword evidence="4 6" id="KW-1133">Transmembrane helix</keyword>